<evidence type="ECO:0000313" key="3">
    <source>
        <dbReference type="Proteomes" id="UP001558613"/>
    </source>
</evidence>
<evidence type="ECO:0000256" key="1">
    <source>
        <dbReference type="SAM" id="Phobius"/>
    </source>
</evidence>
<proteinExistence type="predicted"/>
<keyword evidence="3" id="KW-1185">Reference proteome</keyword>
<organism evidence="2 3">
    <name type="scientific">Cirrhinus molitorella</name>
    <name type="common">mud carp</name>
    <dbReference type="NCBI Taxonomy" id="172907"/>
    <lineage>
        <taxon>Eukaryota</taxon>
        <taxon>Metazoa</taxon>
        <taxon>Chordata</taxon>
        <taxon>Craniata</taxon>
        <taxon>Vertebrata</taxon>
        <taxon>Euteleostomi</taxon>
        <taxon>Actinopterygii</taxon>
        <taxon>Neopterygii</taxon>
        <taxon>Teleostei</taxon>
        <taxon>Ostariophysi</taxon>
        <taxon>Cypriniformes</taxon>
        <taxon>Cyprinidae</taxon>
        <taxon>Labeoninae</taxon>
        <taxon>Labeonini</taxon>
        <taxon>Cirrhinus</taxon>
    </lineage>
</organism>
<keyword evidence="1" id="KW-1133">Transmembrane helix</keyword>
<name>A0ABR3LI59_9TELE</name>
<keyword evidence="1" id="KW-0812">Transmembrane</keyword>
<dbReference type="Proteomes" id="UP001558613">
    <property type="component" value="Unassembled WGS sequence"/>
</dbReference>
<sequence>MQLSNSPPFRFGTNVVGTKVYRAAFSGILSSGALLLLIGCRRLPLIRVIAHYHKVELISTLLAAAAALAAPRRPSPPALIENE</sequence>
<accession>A0ABR3LI59</accession>
<evidence type="ECO:0000313" key="2">
    <source>
        <dbReference type="EMBL" id="KAL1252574.1"/>
    </source>
</evidence>
<keyword evidence="1" id="KW-0472">Membrane</keyword>
<protein>
    <submittedName>
        <fullName evidence="2">Uncharacterized protein</fullName>
    </submittedName>
</protein>
<reference evidence="2 3" key="1">
    <citation type="submission" date="2023-09" db="EMBL/GenBank/DDBJ databases">
        <authorList>
            <person name="Wang M."/>
        </authorList>
    </citation>
    <scope>NUCLEOTIDE SEQUENCE [LARGE SCALE GENOMIC DNA]</scope>
    <source>
        <strain evidence="2">GT-2023</strain>
        <tissue evidence="2">Liver</tissue>
    </source>
</reference>
<comment type="caution">
    <text evidence="2">The sequence shown here is derived from an EMBL/GenBank/DDBJ whole genome shotgun (WGS) entry which is preliminary data.</text>
</comment>
<feature type="transmembrane region" description="Helical" evidence="1">
    <location>
        <begin position="20"/>
        <end position="40"/>
    </location>
</feature>
<dbReference type="EMBL" id="JAYMGO010000021">
    <property type="protein sequence ID" value="KAL1252574.1"/>
    <property type="molecule type" value="Genomic_DNA"/>
</dbReference>
<gene>
    <name evidence="2" type="ORF">QQF64_017267</name>
</gene>